<protein>
    <submittedName>
        <fullName evidence="1">Uncharacterized protein</fullName>
    </submittedName>
</protein>
<gene>
    <name evidence="1" type="ordered locus">AXX17_At5g27690</name>
</gene>
<dbReference type="AlphaFoldDB" id="A0A178U8U9"/>
<dbReference type="Proteomes" id="UP000078284">
    <property type="component" value="Chromosome 5"/>
</dbReference>
<evidence type="ECO:0000313" key="1">
    <source>
        <dbReference type="EMBL" id="OAO90263.1"/>
    </source>
</evidence>
<dbReference type="EMBL" id="LUHQ01000005">
    <property type="protein sequence ID" value="OAO90263.1"/>
    <property type="molecule type" value="Genomic_DNA"/>
</dbReference>
<evidence type="ECO:0000313" key="2">
    <source>
        <dbReference type="Proteomes" id="UP000078284"/>
    </source>
</evidence>
<name>A0A178U8U9_ARATH</name>
<comment type="caution">
    <text evidence="1">The sequence shown here is derived from an EMBL/GenBank/DDBJ whole genome shotgun (WGS) entry which is preliminary data.</text>
</comment>
<accession>A0A178U8U9</accession>
<reference evidence="2" key="1">
    <citation type="journal article" date="2016" name="Proc. Natl. Acad. Sci. U.S.A.">
        <title>Chromosome-level assembly of Arabidopsis thaliana Ler reveals the extent of translocation and inversion polymorphisms.</title>
        <authorList>
            <person name="Zapata L."/>
            <person name="Ding J."/>
            <person name="Willing E.M."/>
            <person name="Hartwig B."/>
            <person name="Bezdan D."/>
            <person name="Jiao W.B."/>
            <person name="Patel V."/>
            <person name="Velikkakam James G."/>
            <person name="Koornneef M."/>
            <person name="Ossowski S."/>
            <person name="Schneeberger K."/>
        </authorList>
    </citation>
    <scope>NUCLEOTIDE SEQUENCE [LARGE SCALE GENOMIC DNA]</scope>
    <source>
        <strain evidence="2">cv. Landsberg erecta</strain>
    </source>
</reference>
<organism evidence="1 2">
    <name type="scientific">Arabidopsis thaliana</name>
    <name type="common">Mouse-ear cress</name>
    <dbReference type="NCBI Taxonomy" id="3702"/>
    <lineage>
        <taxon>Eukaryota</taxon>
        <taxon>Viridiplantae</taxon>
        <taxon>Streptophyta</taxon>
        <taxon>Embryophyta</taxon>
        <taxon>Tracheophyta</taxon>
        <taxon>Spermatophyta</taxon>
        <taxon>Magnoliopsida</taxon>
        <taxon>eudicotyledons</taxon>
        <taxon>Gunneridae</taxon>
        <taxon>Pentapetalae</taxon>
        <taxon>rosids</taxon>
        <taxon>malvids</taxon>
        <taxon>Brassicales</taxon>
        <taxon>Brassicaceae</taxon>
        <taxon>Camelineae</taxon>
        <taxon>Arabidopsis</taxon>
    </lineage>
</organism>
<sequence>MSLAFGFRNLDLQEIVQTVTSGFERLKDNPMLIRILLSRLFFWELHPYLFWW</sequence>
<proteinExistence type="predicted"/>